<protein>
    <recommendedName>
        <fullName evidence="1">Reverse transcriptase domain-containing protein</fullName>
    </recommendedName>
</protein>
<proteinExistence type="predicted"/>
<dbReference type="RefSeq" id="WP_322447568.1">
    <property type="nucleotide sequence ID" value="NZ_JAXOFX010000012.1"/>
</dbReference>
<name>A0ABU5J1H3_9BACI</name>
<comment type="caution">
    <text evidence="2">The sequence shown here is derived from an EMBL/GenBank/DDBJ whole genome shotgun (WGS) entry which is preliminary data.</text>
</comment>
<keyword evidence="3" id="KW-1185">Reference proteome</keyword>
<dbReference type="SUPFAM" id="SSF56317">
    <property type="entry name" value="Carbon-nitrogen hydrolase"/>
    <property type="match status" value="1"/>
</dbReference>
<dbReference type="CDD" id="cd01646">
    <property type="entry name" value="RT_Bac_retron_I"/>
    <property type="match status" value="1"/>
</dbReference>
<dbReference type="Gene3D" id="3.60.110.10">
    <property type="entry name" value="Carbon-nitrogen hydrolase"/>
    <property type="match status" value="1"/>
</dbReference>
<reference evidence="2 3" key="1">
    <citation type="submission" date="2023-11" db="EMBL/GenBank/DDBJ databases">
        <title>Bacillus jintuensis, isolated from a mudflat on the Beibu Gulf coast.</title>
        <authorList>
            <person name="Li M."/>
        </authorList>
    </citation>
    <scope>NUCLEOTIDE SEQUENCE [LARGE SCALE GENOMIC DNA]</scope>
    <source>
        <strain evidence="2 3">31A1R</strain>
    </source>
</reference>
<sequence>MSIVKTKYEVIAPRLEYLRDEVILGESWKKSHSYIRRHNWYADILELDCSIVDLEDNLREVATKLIDSETYKPDTLKVVLAPKNQKWIFPDGQEKSWHPKGKKDNVKGEQALRPLAHISIRDQTVTTAVMLCLADAIESIQGPSEEDDFLKCQRNQIYSYGNRLHCEWISHLDKRSQAKFSWGSSKSYRKYFDDYKAFLKRPQNVCNYYDPIIATNKELYVVSLDLCKFYNNIDLNSLIKELEYLYKEYISYYKLPQKYKDEPGFWKKVKEIFDWEWAKSDYNDKKILTEDGETSLGLPQGLVASGFFANAYLIRFDRIVGKYLNDNKEGEHNIKILDYCRYVDDIRVVVEASRGINQEDIKGIIHDLIKKLIKKHLVELKSNNEYEIEINEDKTSIASYRQLSNKSNISAVMNAIQHGISGTPDADSLQQIIGELVGLLNLSDSIEDKEMKKGNALGLSKIYLPYMDIRDDTIKRFSATRLVKTLRFKKSMTVQSEKVAVNDIGVKSFTAGQMLNHEMESVARKLISSWAENPSLTLLLKCGLELYPDVRLLNPVLEALELKLFNKSSSFDEVKTAEYVISDVLRAASTRIGYNSENIYPEYVNLERFREELARFARKLINNEQKKFPWYVKQQATLFLITNGDYGFTIDENEEELNQYKLLHESSLYQIHNKGDLLNRLATSIVAQQLNPNKAKYATWFIDWINSINEDEYKNQIIQTLFMNRSDLLGEVLKSSRIKDYNWEKFIPENIKLSLMFNNEEFNTDIKESVSLIKIIQSKNNPFKQENALLLLANAILEAPDTLQNLNKGRGVEDILVNCKDWSELQDPSYNNLTVKWNKQIEGNALILYKAPYWVEDNFKWMYTLGAILRACITGEFDFTSNAFIRKEDIGIYKGLKSTWYTRKFSMINHGKGLVNEPIPVTPWITEFLYKLLQWPGINYREVLIRDWKNISNLAGLQYFVSKRIEHQRAIYGKLSRTPVYTLPVSRNSKEKSSKIRFAIVQPLLPQLKDFNEKDPTRWNELYRQKHRDHLASICHLVNKQVKSTVHARKSLNDNGDSDTFEGVDVIVFPELSIHPDDIEILRGLSDETKAHIFAGLTFVQPTSSQKPINQALWLLRSESTSGREFIYVYQGKHHMTKPEKKMGIQSFRPYQIIIELESCGEKPIRIAGAICYDATDLAIAADLRDVSDVFIISAMNKDIQTFDNMVSYLHYHMYQPVILANTGEFGGSTVQAPFSKHERTIAHVHGNQQIAISIFEIDPTIFKRKYKQDPLPDIKTPPAGYEGR</sequence>
<dbReference type="PROSITE" id="PS50878">
    <property type="entry name" value="RT_POL"/>
    <property type="match status" value="1"/>
</dbReference>
<accession>A0ABU5J1H3</accession>
<dbReference type="PANTHER" id="PTHR34047">
    <property type="entry name" value="NUCLEAR INTRON MATURASE 1, MITOCHONDRIAL-RELATED"/>
    <property type="match status" value="1"/>
</dbReference>
<gene>
    <name evidence="2" type="ORF">SM124_16250</name>
</gene>
<feature type="domain" description="Reverse transcriptase" evidence="1">
    <location>
        <begin position="62"/>
        <end position="437"/>
    </location>
</feature>
<evidence type="ECO:0000259" key="1">
    <source>
        <dbReference type="PROSITE" id="PS50878"/>
    </source>
</evidence>
<dbReference type="Pfam" id="PF00078">
    <property type="entry name" value="RVT_1"/>
    <property type="match status" value="1"/>
</dbReference>
<organism evidence="2 3">
    <name type="scientific">Robertmurraya mangrovi</name>
    <dbReference type="NCBI Taxonomy" id="3098077"/>
    <lineage>
        <taxon>Bacteria</taxon>
        <taxon>Bacillati</taxon>
        <taxon>Bacillota</taxon>
        <taxon>Bacilli</taxon>
        <taxon>Bacillales</taxon>
        <taxon>Bacillaceae</taxon>
        <taxon>Robertmurraya</taxon>
    </lineage>
</organism>
<dbReference type="PANTHER" id="PTHR34047:SF8">
    <property type="entry name" value="PROTEIN YKFC"/>
    <property type="match status" value="1"/>
</dbReference>
<dbReference type="InterPro" id="IPR051083">
    <property type="entry name" value="GrpII_Intron_Splice-Mob/Def"/>
</dbReference>
<dbReference type="InterPro" id="IPR036526">
    <property type="entry name" value="C-N_Hydrolase_sf"/>
</dbReference>
<dbReference type="InterPro" id="IPR000477">
    <property type="entry name" value="RT_dom"/>
</dbReference>
<evidence type="ECO:0000313" key="2">
    <source>
        <dbReference type="EMBL" id="MDZ5473270.1"/>
    </source>
</evidence>
<evidence type="ECO:0000313" key="3">
    <source>
        <dbReference type="Proteomes" id="UP001290455"/>
    </source>
</evidence>
<dbReference type="EMBL" id="JAXOFX010000012">
    <property type="protein sequence ID" value="MDZ5473270.1"/>
    <property type="molecule type" value="Genomic_DNA"/>
</dbReference>
<dbReference type="Proteomes" id="UP001290455">
    <property type="component" value="Unassembled WGS sequence"/>
</dbReference>